<comment type="caution">
    <text evidence="2">The sequence shown here is derived from an EMBL/GenBank/DDBJ whole genome shotgun (WGS) entry which is preliminary data.</text>
</comment>
<dbReference type="Proteomes" id="UP001617702">
    <property type="component" value="Unassembled WGS sequence"/>
</dbReference>
<dbReference type="RefSeq" id="WP_400353051.1">
    <property type="nucleotide sequence ID" value="NZ_JBIXLA010000001.1"/>
</dbReference>
<evidence type="ECO:0000256" key="1">
    <source>
        <dbReference type="SAM" id="MobiDB-lite"/>
    </source>
</evidence>
<evidence type="ECO:0000313" key="3">
    <source>
        <dbReference type="Proteomes" id="UP001617702"/>
    </source>
</evidence>
<gene>
    <name evidence="2" type="ORF">ACIPUH_04885</name>
</gene>
<feature type="region of interest" description="Disordered" evidence="1">
    <location>
        <begin position="51"/>
        <end position="70"/>
    </location>
</feature>
<accession>A0ABW8GRY7</accession>
<proteinExistence type="predicted"/>
<sequence>MLTEIYRSPEDNLANAVLIASSAAGVYGDPVDPDWKGYYWIRHVNALGELGPFNDSKGSYTQTHPDPAGD</sequence>
<name>A0ABW8GRY7_9GAMM</name>
<reference evidence="2 3" key="1">
    <citation type="submission" date="2024-10" db="EMBL/GenBank/DDBJ databases">
        <authorList>
            <person name="Lu C.-H."/>
        </authorList>
    </citation>
    <scope>NUCLEOTIDE SEQUENCE [LARGE SCALE GENOMIC DNA]</scope>
    <source>
        <strain evidence="2 3">22LXZD03-01</strain>
    </source>
</reference>
<evidence type="ECO:0000313" key="2">
    <source>
        <dbReference type="EMBL" id="MFJ5512130.1"/>
    </source>
</evidence>
<dbReference type="EMBL" id="JBIXLB010000001">
    <property type="protein sequence ID" value="MFJ5512130.1"/>
    <property type="molecule type" value="Genomic_DNA"/>
</dbReference>
<protein>
    <submittedName>
        <fullName evidence="2">Uncharacterized protein</fullName>
    </submittedName>
</protein>
<keyword evidence="3" id="KW-1185">Reference proteome</keyword>
<organism evidence="2 3">
    <name type="scientific">Pectobacterium jejuense</name>
    <dbReference type="NCBI Taxonomy" id="2974022"/>
    <lineage>
        <taxon>Bacteria</taxon>
        <taxon>Pseudomonadati</taxon>
        <taxon>Pseudomonadota</taxon>
        <taxon>Gammaproteobacteria</taxon>
        <taxon>Enterobacterales</taxon>
        <taxon>Pectobacteriaceae</taxon>
        <taxon>Pectobacterium</taxon>
    </lineage>
</organism>